<proteinExistence type="predicted"/>
<dbReference type="SUPFAM" id="SSF51206">
    <property type="entry name" value="cAMP-binding domain-like"/>
    <property type="match status" value="1"/>
</dbReference>
<dbReference type="GO" id="GO:0003677">
    <property type="term" value="F:DNA binding"/>
    <property type="evidence" value="ECO:0007669"/>
    <property type="project" value="UniProtKB-KW"/>
</dbReference>
<dbReference type="InterPro" id="IPR036388">
    <property type="entry name" value="WH-like_DNA-bd_sf"/>
</dbReference>
<dbReference type="InterPro" id="IPR014710">
    <property type="entry name" value="RmlC-like_jellyroll"/>
</dbReference>
<dbReference type="PANTHER" id="PTHR24567:SF75">
    <property type="entry name" value="FUMARATE AND NITRATE REDUCTION REGULATORY PROTEIN"/>
    <property type="match status" value="1"/>
</dbReference>
<dbReference type="Pfam" id="PF13545">
    <property type="entry name" value="HTH_Crp_2"/>
    <property type="match status" value="1"/>
</dbReference>
<dbReference type="InterPro" id="IPR018490">
    <property type="entry name" value="cNMP-bd_dom_sf"/>
</dbReference>
<dbReference type="AlphaFoldDB" id="A0A7Z7N115"/>
<feature type="domain" description="HTH crp-type" evidence="6">
    <location>
        <begin position="183"/>
        <end position="256"/>
    </location>
</feature>
<sequence>MSFATDTGTVVAGSTSTSPSRRRPVDGRAMLKPASPSGCRDCRTRAVCLARDLGPRELARLDAIIQAKRTVKRGESLYRANDPFYSIYAVYAGSFKTVIAHGDGEEQVTGFHLPGEPLGLDGICTARHNCTAIALEDSTVCIIPFALLESLCREVSAMQHQVHRMMSGEIVRESGLMMVLGAMSAEQRLAVFLVNLSERMKARGYSAADFSLRMSREEMGSLLGMKLETVSRMFSKFQKQRLIDIQGKEVQILDLGGLTRMGTRMH</sequence>
<dbReference type="CDD" id="cd00038">
    <property type="entry name" value="CAP_ED"/>
    <property type="match status" value="1"/>
</dbReference>
<name>A0A7Z7N115_9BURK</name>
<reference evidence="7 8" key="1">
    <citation type="submission" date="2017-09" db="EMBL/GenBank/DDBJ databases">
        <authorList>
            <person name="Varghese N."/>
            <person name="Submissions S."/>
        </authorList>
    </citation>
    <scope>NUCLEOTIDE SEQUENCE [LARGE SCALE GENOMIC DNA]</scope>
    <source>
        <strain evidence="7 8">OK806</strain>
    </source>
</reference>
<dbReference type="SUPFAM" id="SSF46785">
    <property type="entry name" value="Winged helix' DNA-binding domain"/>
    <property type="match status" value="1"/>
</dbReference>
<feature type="compositionally biased region" description="Low complexity" evidence="4">
    <location>
        <begin position="1"/>
        <end position="19"/>
    </location>
</feature>
<accession>A0A7Z7N115</accession>
<evidence type="ECO:0000259" key="6">
    <source>
        <dbReference type="PROSITE" id="PS51063"/>
    </source>
</evidence>
<keyword evidence="1" id="KW-0805">Transcription regulation</keyword>
<dbReference type="Proteomes" id="UP000219522">
    <property type="component" value="Unassembled WGS sequence"/>
</dbReference>
<evidence type="ECO:0000256" key="4">
    <source>
        <dbReference type="SAM" id="MobiDB-lite"/>
    </source>
</evidence>
<dbReference type="Pfam" id="PF00027">
    <property type="entry name" value="cNMP_binding"/>
    <property type="match status" value="1"/>
</dbReference>
<dbReference type="Gene3D" id="1.10.10.10">
    <property type="entry name" value="Winged helix-like DNA-binding domain superfamily/Winged helix DNA-binding domain"/>
    <property type="match status" value="1"/>
</dbReference>
<dbReference type="Gene3D" id="2.60.120.10">
    <property type="entry name" value="Jelly Rolls"/>
    <property type="match status" value="1"/>
</dbReference>
<evidence type="ECO:0000259" key="5">
    <source>
        <dbReference type="PROSITE" id="PS50042"/>
    </source>
</evidence>
<keyword evidence="3" id="KW-0804">Transcription</keyword>
<feature type="domain" description="Cyclic nucleotide-binding" evidence="5">
    <location>
        <begin position="49"/>
        <end position="119"/>
    </location>
</feature>
<evidence type="ECO:0000256" key="2">
    <source>
        <dbReference type="ARBA" id="ARBA00023125"/>
    </source>
</evidence>
<evidence type="ECO:0000313" key="8">
    <source>
        <dbReference type="Proteomes" id="UP000219522"/>
    </source>
</evidence>
<dbReference type="GO" id="GO:0005829">
    <property type="term" value="C:cytosol"/>
    <property type="evidence" value="ECO:0007669"/>
    <property type="project" value="TreeGrafter"/>
</dbReference>
<feature type="region of interest" description="Disordered" evidence="4">
    <location>
        <begin position="1"/>
        <end position="32"/>
    </location>
</feature>
<protein>
    <submittedName>
        <fullName evidence="7">Transcriptional regulator, Crp/Fnr family</fullName>
    </submittedName>
</protein>
<evidence type="ECO:0000256" key="3">
    <source>
        <dbReference type="ARBA" id="ARBA00023163"/>
    </source>
</evidence>
<dbReference type="InterPro" id="IPR050397">
    <property type="entry name" value="Env_Response_Regulators"/>
</dbReference>
<evidence type="ECO:0000313" key="7">
    <source>
        <dbReference type="EMBL" id="SOE56521.1"/>
    </source>
</evidence>
<dbReference type="PROSITE" id="PS51063">
    <property type="entry name" value="HTH_CRP_2"/>
    <property type="match status" value="1"/>
</dbReference>
<dbReference type="PROSITE" id="PS50042">
    <property type="entry name" value="CNMP_BINDING_3"/>
    <property type="match status" value="1"/>
</dbReference>
<dbReference type="EMBL" id="OCSU01000001">
    <property type="protein sequence ID" value="SOE56521.1"/>
    <property type="molecule type" value="Genomic_DNA"/>
</dbReference>
<evidence type="ECO:0000256" key="1">
    <source>
        <dbReference type="ARBA" id="ARBA00023015"/>
    </source>
</evidence>
<keyword evidence="2" id="KW-0238">DNA-binding</keyword>
<dbReference type="InterPro" id="IPR012318">
    <property type="entry name" value="HTH_CRP"/>
</dbReference>
<dbReference type="CDD" id="cd00092">
    <property type="entry name" value="HTH_CRP"/>
    <property type="match status" value="1"/>
</dbReference>
<dbReference type="FunFam" id="1.10.10.10:FF:000028">
    <property type="entry name" value="Fumarate/nitrate reduction transcriptional regulator Fnr"/>
    <property type="match status" value="1"/>
</dbReference>
<dbReference type="InterPro" id="IPR036390">
    <property type="entry name" value="WH_DNA-bd_sf"/>
</dbReference>
<dbReference type="GO" id="GO:0003700">
    <property type="term" value="F:DNA-binding transcription factor activity"/>
    <property type="evidence" value="ECO:0007669"/>
    <property type="project" value="TreeGrafter"/>
</dbReference>
<gene>
    <name evidence="7" type="ORF">SAMN05446927_1261</name>
</gene>
<dbReference type="SMART" id="SM00100">
    <property type="entry name" value="cNMP"/>
    <property type="match status" value="1"/>
</dbReference>
<comment type="caution">
    <text evidence="7">The sequence shown here is derived from an EMBL/GenBank/DDBJ whole genome shotgun (WGS) entry which is preliminary data.</text>
</comment>
<dbReference type="InterPro" id="IPR000595">
    <property type="entry name" value="cNMP-bd_dom"/>
</dbReference>
<keyword evidence="8" id="KW-1185">Reference proteome</keyword>
<dbReference type="SMART" id="SM00419">
    <property type="entry name" value="HTH_CRP"/>
    <property type="match status" value="1"/>
</dbReference>
<dbReference type="PRINTS" id="PR00034">
    <property type="entry name" value="HTHCRP"/>
</dbReference>
<organism evidence="7 8">
    <name type="scientific">Caballeronia arationis</name>
    <dbReference type="NCBI Taxonomy" id="1777142"/>
    <lineage>
        <taxon>Bacteria</taxon>
        <taxon>Pseudomonadati</taxon>
        <taxon>Pseudomonadota</taxon>
        <taxon>Betaproteobacteria</taxon>
        <taxon>Burkholderiales</taxon>
        <taxon>Burkholderiaceae</taxon>
        <taxon>Caballeronia</taxon>
    </lineage>
</organism>
<dbReference type="PANTHER" id="PTHR24567">
    <property type="entry name" value="CRP FAMILY TRANSCRIPTIONAL REGULATORY PROTEIN"/>
    <property type="match status" value="1"/>
</dbReference>